<dbReference type="Proteomes" id="UP000066737">
    <property type="component" value="Plasmid pSTJ001"/>
</dbReference>
<evidence type="ECO:0000313" key="3">
    <source>
        <dbReference type="Proteomes" id="UP000066737"/>
    </source>
</evidence>
<name>A0A0U5H7U4_9EURY</name>
<dbReference type="AlphaFoldDB" id="A0A0U5H7U4"/>
<dbReference type="GeneID" id="43331099"/>
<keyword evidence="1" id="KW-0812">Transmembrane</keyword>
<keyword evidence="1" id="KW-0472">Membrane</keyword>
<evidence type="ECO:0000256" key="1">
    <source>
        <dbReference type="SAM" id="Phobius"/>
    </source>
</evidence>
<protein>
    <submittedName>
        <fullName evidence="2">Uncharacterized protein</fullName>
    </submittedName>
</protein>
<gene>
    <name evidence="2" type="ORF">HHUB_4271</name>
</gene>
<feature type="transmembrane region" description="Helical" evidence="1">
    <location>
        <begin position="154"/>
        <end position="175"/>
    </location>
</feature>
<reference evidence="3" key="1">
    <citation type="journal article" date="2016" name="Environ. Microbiol.">
        <title>The complete genome of a viable archaeum isolated from 123-million-year-old rock salt.</title>
        <authorList>
            <person name="Jaakkola S.T."/>
            <person name="Pfeiffer F."/>
            <person name="Ravantti J.J."/>
            <person name="Guo Q."/>
            <person name="Liu Y."/>
            <person name="Chen X."/>
            <person name="Ma H."/>
            <person name="Yang C."/>
            <person name="Oksanen H.M."/>
            <person name="Bamford D.H."/>
        </authorList>
    </citation>
    <scope>NUCLEOTIDE SEQUENCE</scope>
    <source>
        <strain evidence="3">JI20-1</strain>
        <plasmid evidence="3">Plasmid pSTJ001</plasmid>
    </source>
</reference>
<keyword evidence="3" id="KW-1185">Reference proteome</keyword>
<feature type="transmembrane region" description="Helical" evidence="1">
    <location>
        <begin position="50"/>
        <end position="70"/>
    </location>
</feature>
<sequence>MDKQEQNIEVNIDGESPRLRRLRRQHEDIRHTLDHHLGDFEEQAERANRIARFDGIILTIFVGLLSSTGVDIPLNLFVIMSSGAVLLLAAVILGLWEQRGREVDGGPKESTIDVANAHDMGEEKYLEWILTTGYSDWVKNARGKAGERAKDVETIARLSIIGLTLLLGGTLLVPVV</sequence>
<organism evidence="2 3">
    <name type="scientific">Halobacterium hubeiense</name>
    <dbReference type="NCBI Taxonomy" id="1407499"/>
    <lineage>
        <taxon>Archaea</taxon>
        <taxon>Methanobacteriati</taxon>
        <taxon>Methanobacteriota</taxon>
        <taxon>Stenosarchaea group</taxon>
        <taxon>Halobacteria</taxon>
        <taxon>Halobacteriales</taxon>
        <taxon>Halobacteriaceae</taxon>
        <taxon>Halobacterium</taxon>
    </lineage>
</organism>
<dbReference type="RefSeq" id="WP_157534022.1">
    <property type="nucleotide sequence ID" value="NZ_LN831303.1"/>
</dbReference>
<dbReference type="EMBL" id="LN831303">
    <property type="protein sequence ID" value="CQH64082.1"/>
    <property type="molecule type" value="Genomic_DNA"/>
</dbReference>
<evidence type="ECO:0000313" key="2">
    <source>
        <dbReference type="EMBL" id="CQH64082.1"/>
    </source>
</evidence>
<proteinExistence type="predicted"/>
<feature type="transmembrane region" description="Helical" evidence="1">
    <location>
        <begin position="76"/>
        <end position="96"/>
    </location>
</feature>
<keyword evidence="1" id="KW-1133">Transmembrane helix</keyword>
<geneLocation type="plasmid" evidence="3">
    <name>pSTJ001</name>
</geneLocation>
<dbReference type="KEGG" id="hhb:Hhub_4271"/>
<accession>A0A0U5H7U4</accession>